<protein>
    <recommendedName>
        <fullName evidence="4">ABC transporter domain-containing protein</fullName>
    </recommendedName>
</protein>
<comment type="caution">
    <text evidence="2">The sequence shown here is derived from an EMBL/GenBank/DDBJ whole genome shotgun (WGS) entry which is preliminary data.</text>
</comment>
<dbReference type="STRING" id="33097.A0A150GPV6"/>
<keyword evidence="1" id="KW-1133">Transmembrane helix</keyword>
<dbReference type="InterPro" id="IPR026082">
    <property type="entry name" value="ABCA"/>
</dbReference>
<proteinExistence type="predicted"/>
<dbReference type="Proteomes" id="UP000075714">
    <property type="component" value="Unassembled WGS sequence"/>
</dbReference>
<evidence type="ECO:0000256" key="1">
    <source>
        <dbReference type="SAM" id="Phobius"/>
    </source>
</evidence>
<dbReference type="GO" id="GO:0016020">
    <property type="term" value="C:membrane"/>
    <property type="evidence" value="ECO:0007669"/>
    <property type="project" value="InterPro"/>
</dbReference>
<name>A0A150GPV6_GONPE</name>
<dbReference type="EMBL" id="LSYV01000012">
    <property type="protein sequence ID" value="KXZ51841.1"/>
    <property type="molecule type" value="Genomic_DNA"/>
</dbReference>
<dbReference type="GO" id="GO:0005319">
    <property type="term" value="F:lipid transporter activity"/>
    <property type="evidence" value="ECO:0007669"/>
    <property type="project" value="TreeGrafter"/>
</dbReference>
<dbReference type="OrthoDB" id="506777at2759"/>
<dbReference type="Gene3D" id="3.40.50.300">
    <property type="entry name" value="P-loop containing nucleotide triphosphate hydrolases"/>
    <property type="match status" value="1"/>
</dbReference>
<feature type="transmembrane region" description="Helical" evidence="1">
    <location>
        <begin position="67"/>
        <end position="91"/>
    </location>
</feature>
<dbReference type="PANTHER" id="PTHR19229:SF154">
    <property type="entry name" value="ABC TRANSPORTER A FAMILY MEMBER 3-RELATED"/>
    <property type="match status" value="1"/>
</dbReference>
<sequence>MQAGVVVKFWSLLRDFADLGLPRKGWDGAALTAAVDAGIRSVRLHVNDAGRRRVSAYSGGMKRRLSVAIAFIGEPQVVYLVSLAAVFAAMAGARGRLDVLDWGVANATLEEVFIKFARQIGAETRDH</sequence>
<evidence type="ECO:0000313" key="2">
    <source>
        <dbReference type="EMBL" id="KXZ51841.1"/>
    </source>
</evidence>
<dbReference type="GO" id="GO:0140359">
    <property type="term" value="F:ABC-type transporter activity"/>
    <property type="evidence" value="ECO:0007669"/>
    <property type="project" value="InterPro"/>
</dbReference>
<keyword evidence="1" id="KW-0812">Transmembrane</keyword>
<keyword evidence="1" id="KW-0472">Membrane</keyword>
<accession>A0A150GPV6</accession>
<dbReference type="InterPro" id="IPR027417">
    <property type="entry name" value="P-loop_NTPase"/>
</dbReference>
<dbReference type="SUPFAM" id="SSF52540">
    <property type="entry name" value="P-loop containing nucleoside triphosphate hydrolases"/>
    <property type="match status" value="1"/>
</dbReference>
<gene>
    <name evidence="2" type="ORF">GPECTOR_11g28</name>
</gene>
<organism evidence="2 3">
    <name type="scientific">Gonium pectorale</name>
    <name type="common">Green alga</name>
    <dbReference type="NCBI Taxonomy" id="33097"/>
    <lineage>
        <taxon>Eukaryota</taxon>
        <taxon>Viridiplantae</taxon>
        <taxon>Chlorophyta</taxon>
        <taxon>core chlorophytes</taxon>
        <taxon>Chlorophyceae</taxon>
        <taxon>CS clade</taxon>
        <taxon>Chlamydomonadales</taxon>
        <taxon>Volvocaceae</taxon>
        <taxon>Gonium</taxon>
    </lineage>
</organism>
<dbReference type="AlphaFoldDB" id="A0A150GPV6"/>
<reference evidence="3" key="1">
    <citation type="journal article" date="2016" name="Nat. Commun.">
        <title>The Gonium pectorale genome demonstrates co-option of cell cycle regulation during the evolution of multicellularity.</title>
        <authorList>
            <person name="Hanschen E.R."/>
            <person name="Marriage T.N."/>
            <person name="Ferris P.J."/>
            <person name="Hamaji T."/>
            <person name="Toyoda A."/>
            <person name="Fujiyama A."/>
            <person name="Neme R."/>
            <person name="Noguchi H."/>
            <person name="Minakuchi Y."/>
            <person name="Suzuki M."/>
            <person name="Kawai-Toyooka H."/>
            <person name="Smith D.R."/>
            <person name="Sparks H."/>
            <person name="Anderson J."/>
            <person name="Bakaric R."/>
            <person name="Luria V."/>
            <person name="Karger A."/>
            <person name="Kirschner M.W."/>
            <person name="Durand P.M."/>
            <person name="Michod R.E."/>
            <person name="Nozaki H."/>
            <person name="Olson B.J."/>
        </authorList>
    </citation>
    <scope>NUCLEOTIDE SEQUENCE [LARGE SCALE GENOMIC DNA]</scope>
    <source>
        <strain evidence="3">NIES-2863</strain>
    </source>
</reference>
<keyword evidence="3" id="KW-1185">Reference proteome</keyword>
<evidence type="ECO:0008006" key="4">
    <source>
        <dbReference type="Google" id="ProtNLM"/>
    </source>
</evidence>
<dbReference type="PANTHER" id="PTHR19229">
    <property type="entry name" value="ATP-BINDING CASSETTE TRANSPORTER SUBFAMILY A ABCA"/>
    <property type="match status" value="1"/>
</dbReference>
<evidence type="ECO:0000313" key="3">
    <source>
        <dbReference type="Proteomes" id="UP000075714"/>
    </source>
</evidence>